<evidence type="ECO:0000313" key="6">
    <source>
        <dbReference type="Proteomes" id="UP001150569"/>
    </source>
</evidence>
<reference evidence="5" key="1">
    <citation type="submission" date="2022-07" db="EMBL/GenBank/DDBJ databases">
        <title>Phylogenomic reconstructions and comparative analyses of Kickxellomycotina fungi.</title>
        <authorList>
            <person name="Reynolds N.K."/>
            <person name="Stajich J.E."/>
            <person name="Barry K."/>
            <person name="Grigoriev I.V."/>
            <person name="Crous P."/>
            <person name="Smith M.E."/>
        </authorList>
    </citation>
    <scope>NUCLEOTIDE SEQUENCE</scope>
    <source>
        <strain evidence="5">RSA 861</strain>
    </source>
</reference>
<dbReference type="GO" id="GO:0016020">
    <property type="term" value="C:membrane"/>
    <property type="evidence" value="ECO:0007669"/>
    <property type="project" value="TreeGrafter"/>
</dbReference>
<accession>A0A9W8A6Q5</accession>
<dbReference type="SUPFAM" id="SSF52799">
    <property type="entry name" value="(Phosphotyrosine protein) phosphatases II"/>
    <property type="match status" value="1"/>
</dbReference>
<feature type="active site" description="Phosphocysteine intermediate" evidence="2">
    <location>
        <position position="382"/>
    </location>
</feature>
<name>A0A9W8A6Q5_9FUNG</name>
<dbReference type="PANTHER" id="PTHR10807">
    <property type="entry name" value="MYOTUBULARIN-RELATED"/>
    <property type="match status" value="1"/>
</dbReference>
<dbReference type="PANTHER" id="PTHR10807:SF128">
    <property type="entry name" value="PHOSPHATIDYLINOSITOL-3,5-BISPHOSPHATE 3-PHOSPHATASE"/>
    <property type="match status" value="1"/>
</dbReference>
<proteinExistence type="inferred from homology"/>
<dbReference type="Pfam" id="PF21098">
    <property type="entry name" value="PH-GRAM_MTMR6-like"/>
    <property type="match status" value="1"/>
</dbReference>
<dbReference type="InterPro" id="IPR029021">
    <property type="entry name" value="Prot-tyrosine_phosphatase-like"/>
</dbReference>
<feature type="binding site" evidence="3">
    <location>
        <begin position="382"/>
        <end position="388"/>
    </location>
    <ligand>
        <name>substrate</name>
    </ligand>
</feature>
<sequence>MRLPTLHRCSTVWGSEVTLLSWHIPATPPNVQPKRLSPPMDLLKITKVERVRVVRGARRSLATLHLTTHQLIFGHPDSDTDELWICYPMIHSVELQPASHVVPRSSLSIRCRNFVFLTLYFERETDLRDVFLTVQKLTCVHSVEQLYAFVYQPRPPFSVSFGWEVYDAAREFARLGVGQPGHLWRLTTLNADYGLCATYPHVLAVPARVSDRVLQYAAKFRSKQRLPVLSYIHAATGATMTRSSQPMVGLKQNRSIQDEKLIECIFTMPIAGRAPPRQANMIVDARPTTNAVVNMAVGAGTESMENYRHCRKEYMDIANIHVMRESLARLVEAVQEADMTGTVSQAALGRSQWLRHLAHILEGSISIIRTIHFDRAHALVHCSDGWDRTAQLTSLAGLCLDPYYRTLEGFAVLVEKEWVSFGHKFRDRCGHLSHERYFVSLSANVAANTFSSMHTRLLKGSHDHETSPVFQQFLDCVYQIWTQFPTRFEFNEAFLLKLHYHVYACQFGSFITNSERERNQVFRTPQRTHSVWSYILSHRAEFSNPLYDGPADRTATEGVLMPSTDYLTYWAGLFWRHERGDVELAEQAPTTATVSEN</sequence>
<dbReference type="GO" id="GO:0005737">
    <property type="term" value="C:cytoplasm"/>
    <property type="evidence" value="ECO:0007669"/>
    <property type="project" value="TreeGrafter"/>
</dbReference>
<feature type="domain" description="Myotubularin phosphatase" evidence="4">
    <location>
        <begin position="162"/>
        <end position="574"/>
    </location>
</feature>
<dbReference type="AlphaFoldDB" id="A0A9W8A6Q5"/>
<comment type="similarity">
    <text evidence="1">Belongs to the protein-tyrosine phosphatase family. Non-receptor class myotubularin subfamily.</text>
</comment>
<dbReference type="InterPro" id="IPR016130">
    <property type="entry name" value="Tyr_Pase_AS"/>
</dbReference>
<dbReference type="Gene3D" id="2.30.29.30">
    <property type="entry name" value="Pleckstrin-homology domain (PH domain)/Phosphotyrosine-binding domain (PTB)"/>
    <property type="match status" value="1"/>
</dbReference>
<dbReference type="GO" id="GO:0046856">
    <property type="term" value="P:phosphatidylinositol dephosphorylation"/>
    <property type="evidence" value="ECO:0007669"/>
    <property type="project" value="TreeGrafter"/>
</dbReference>
<evidence type="ECO:0000313" key="5">
    <source>
        <dbReference type="EMBL" id="KAJ1924630.1"/>
    </source>
</evidence>
<dbReference type="InterPro" id="IPR011993">
    <property type="entry name" value="PH-like_dom_sf"/>
</dbReference>
<dbReference type="InterPro" id="IPR010569">
    <property type="entry name" value="Myotubularin-like_Pase_dom"/>
</dbReference>
<protein>
    <submittedName>
        <fullName evidence="5">Phosphatidylinositol-3-phosphatase ymr1</fullName>
    </submittedName>
</protein>
<dbReference type="InterPro" id="IPR030564">
    <property type="entry name" value="Myotubularin"/>
</dbReference>
<evidence type="ECO:0000256" key="3">
    <source>
        <dbReference type="PIRSR" id="PIRSR630564-2"/>
    </source>
</evidence>
<dbReference type="PROSITE" id="PS51339">
    <property type="entry name" value="PPASE_MYOTUBULARIN"/>
    <property type="match status" value="1"/>
</dbReference>
<dbReference type="EMBL" id="JANBPT010000262">
    <property type="protein sequence ID" value="KAJ1924630.1"/>
    <property type="molecule type" value="Genomic_DNA"/>
</dbReference>
<evidence type="ECO:0000256" key="2">
    <source>
        <dbReference type="PIRSR" id="PIRSR630564-1"/>
    </source>
</evidence>
<organism evidence="5 6">
    <name type="scientific">Tieghemiomyces parasiticus</name>
    <dbReference type="NCBI Taxonomy" id="78921"/>
    <lineage>
        <taxon>Eukaryota</taxon>
        <taxon>Fungi</taxon>
        <taxon>Fungi incertae sedis</taxon>
        <taxon>Zoopagomycota</taxon>
        <taxon>Kickxellomycotina</taxon>
        <taxon>Dimargaritomycetes</taxon>
        <taxon>Dimargaritales</taxon>
        <taxon>Dimargaritaceae</taxon>
        <taxon>Tieghemiomyces</taxon>
    </lineage>
</organism>
<keyword evidence="6" id="KW-1185">Reference proteome</keyword>
<feature type="binding site" evidence="3">
    <location>
        <begin position="319"/>
        <end position="320"/>
    </location>
    <ligand>
        <name>substrate</name>
    </ligand>
</feature>
<dbReference type="SUPFAM" id="SSF50729">
    <property type="entry name" value="PH domain-like"/>
    <property type="match status" value="1"/>
</dbReference>
<evidence type="ECO:0000259" key="4">
    <source>
        <dbReference type="PROSITE" id="PS51339"/>
    </source>
</evidence>
<evidence type="ECO:0000256" key="1">
    <source>
        <dbReference type="ARBA" id="ARBA00007471"/>
    </source>
</evidence>
<dbReference type="OrthoDB" id="271628at2759"/>
<dbReference type="GO" id="GO:0004438">
    <property type="term" value="F:phosphatidylinositol-3-phosphate phosphatase activity"/>
    <property type="evidence" value="ECO:0007669"/>
    <property type="project" value="TreeGrafter"/>
</dbReference>
<dbReference type="PROSITE" id="PS00383">
    <property type="entry name" value="TYR_PHOSPHATASE_1"/>
    <property type="match status" value="1"/>
</dbReference>
<dbReference type="Pfam" id="PF06602">
    <property type="entry name" value="Myotub-related"/>
    <property type="match status" value="1"/>
</dbReference>
<comment type="caution">
    <text evidence="5">The sequence shown here is derived from an EMBL/GenBank/DDBJ whole genome shotgun (WGS) entry which is preliminary data.</text>
</comment>
<gene>
    <name evidence="5" type="primary">YMR1_1</name>
    <name evidence="5" type="ORF">IWQ60_005077</name>
</gene>
<dbReference type="InterPro" id="IPR048994">
    <property type="entry name" value="PH-GRAM_MTMR6-9"/>
</dbReference>
<dbReference type="Proteomes" id="UP001150569">
    <property type="component" value="Unassembled WGS sequence"/>
</dbReference>